<dbReference type="Pfam" id="PF13539">
    <property type="entry name" value="Peptidase_M15_4"/>
    <property type="match status" value="1"/>
</dbReference>
<dbReference type="InterPro" id="IPR001119">
    <property type="entry name" value="SLH_dom"/>
</dbReference>
<evidence type="ECO:0000313" key="4">
    <source>
        <dbReference type="EMBL" id="HJB57341.1"/>
    </source>
</evidence>
<dbReference type="GO" id="GO:0008233">
    <property type="term" value="F:peptidase activity"/>
    <property type="evidence" value="ECO:0007669"/>
    <property type="project" value="InterPro"/>
</dbReference>
<feature type="domain" description="SLH" evidence="3">
    <location>
        <begin position="24"/>
        <end position="87"/>
    </location>
</feature>
<organism evidence="4 5">
    <name type="scientific">Candidatus Flavonifractor intestinipullorum</name>
    <dbReference type="NCBI Taxonomy" id="2838587"/>
    <lineage>
        <taxon>Bacteria</taxon>
        <taxon>Bacillati</taxon>
        <taxon>Bacillota</taxon>
        <taxon>Clostridia</taxon>
        <taxon>Eubacteriales</taxon>
        <taxon>Oscillospiraceae</taxon>
        <taxon>Flavonifractor</taxon>
    </lineage>
</organism>
<evidence type="ECO:0000256" key="2">
    <source>
        <dbReference type="SAM" id="SignalP"/>
    </source>
</evidence>
<proteinExistence type="predicted"/>
<name>A0A9D2MC87_9FIRM</name>
<feature type="domain" description="SLH" evidence="3">
    <location>
        <begin position="153"/>
        <end position="216"/>
    </location>
</feature>
<accession>A0A9D2MC87</accession>
<reference evidence="4" key="1">
    <citation type="journal article" date="2021" name="PeerJ">
        <title>Extensive microbial diversity within the chicken gut microbiome revealed by metagenomics and culture.</title>
        <authorList>
            <person name="Gilroy R."/>
            <person name="Ravi A."/>
            <person name="Getino M."/>
            <person name="Pursley I."/>
            <person name="Horton D.L."/>
            <person name="Alikhan N.F."/>
            <person name="Baker D."/>
            <person name="Gharbi K."/>
            <person name="Hall N."/>
            <person name="Watson M."/>
            <person name="Adriaenssens E.M."/>
            <person name="Foster-Nyarko E."/>
            <person name="Jarju S."/>
            <person name="Secka A."/>
            <person name="Antonio M."/>
            <person name="Oren A."/>
            <person name="Chaudhuri R.R."/>
            <person name="La Ragione R."/>
            <person name="Hildebrand F."/>
            <person name="Pallen M.J."/>
        </authorList>
    </citation>
    <scope>NUCLEOTIDE SEQUENCE</scope>
    <source>
        <strain evidence="4">CHK189-11263</strain>
    </source>
</reference>
<reference evidence="4" key="2">
    <citation type="submission" date="2021-04" db="EMBL/GenBank/DDBJ databases">
        <authorList>
            <person name="Gilroy R."/>
        </authorList>
    </citation>
    <scope>NUCLEOTIDE SEQUENCE</scope>
    <source>
        <strain evidence="4">CHK189-11263</strain>
    </source>
</reference>
<dbReference type="Pfam" id="PF06458">
    <property type="entry name" value="MucBP"/>
    <property type="match status" value="1"/>
</dbReference>
<dbReference type="SUPFAM" id="SSF55166">
    <property type="entry name" value="Hedgehog/DD-peptidase"/>
    <property type="match status" value="1"/>
</dbReference>
<dbReference type="Gene3D" id="3.10.20.320">
    <property type="entry name" value="Putative peptidoglycan bound protein (lpxtg motif)"/>
    <property type="match status" value="1"/>
</dbReference>
<dbReference type="InterPro" id="IPR039561">
    <property type="entry name" value="Peptidase_M15C"/>
</dbReference>
<dbReference type="Proteomes" id="UP000824208">
    <property type="component" value="Unassembled WGS sequence"/>
</dbReference>
<comment type="caution">
    <text evidence="4">The sequence shown here is derived from an EMBL/GenBank/DDBJ whole genome shotgun (WGS) entry which is preliminary data.</text>
</comment>
<dbReference type="Pfam" id="PF00395">
    <property type="entry name" value="SLH"/>
    <property type="match status" value="2"/>
</dbReference>
<evidence type="ECO:0000259" key="3">
    <source>
        <dbReference type="PROSITE" id="PS51272"/>
    </source>
</evidence>
<keyword evidence="2" id="KW-0732">Signal</keyword>
<protein>
    <submittedName>
        <fullName evidence="4">S-layer homology domain-containing protein</fullName>
    </submittedName>
</protein>
<dbReference type="Gene3D" id="3.30.1380.10">
    <property type="match status" value="1"/>
</dbReference>
<dbReference type="InterPro" id="IPR009045">
    <property type="entry name" value="Zn_M74/Hedgehog-like"/>
</dbReference>
<dbReference type="PROSITE" id="PS51272">
    <property type="entry name" value="SLH"/>
    <property type="match status" value="2"/>
</dbReference>
<feature type="signal peptide" evidence="2">
    <location>
        <begin position="1"/>
        <end position="25"/>
    </location>
</feature>
<dbReference type="EMBL" id="DWYC01000061">
    <property type="protein sequence ID" value="HJB57341.1"/>
    <property type="molecule type" value="Genomic_DNA"/>
</dbReference>
<dbReference type="InterPro" id="IPR009459">
    <property type="entry name" value="MucBP_dom"/>
</dbReference>
<sequence>MQWKRWGRRALALGLCLALAAPAGAAVYPDLDESHWAYDQMDQARELGILSGGSGGAMDPDGTLTWGQFLTMVGRTFYRETYEAAPAGDNWADQGYQAALDAGVLEEDDFLPVSAQGLEAEVNRQSAAEVFYRVVPQESLGGNSWWYGERDAAAELSDWNQIPAQYREAVSALYEERILNGTGDGRFDGEGTLTRAAGAVLLMGVLEAVDSTRRGEEVTVTVHMVDREGQTIQPDYTAQVQVGESYYSLADAPEGYRFVGPYYDVSALSQEVTLQYRRLTADELAEERAWNQYQSGEITYEQYMQQDFWLRQEGENPRKYTQLFGRGDQRRFENQEQAAAAMTTVTVPVWKLSNGQKVSSTVSFQINAGLAEDVKAIFTEIYNDPEQFPIYEAGGYSWRGDDATGEHNCGSAIDLNANENYQVREGQALVGSLWQPGVNPYSIGPDSSVVRIFKAHGWSWGGDAWAASSDASSGYHDYMHFSYMGM</sequence>
<evidence type="ECO:0000256" key="1">
    <source>
        <dbReference type="ARBA" id="ARBA00022737"/>
    </source>
</evidence>
<keyword evidence="1" id="KW-0677">Repeat</keyword>
<gene>
    <name evidence="4" type="ORF">H9714_07310</name>
</gene>
<evidence type="ECO:0000313" key="5">
    <source>
        <dbReference type="Proteomes" id="UP000824208"/>
    </source>
</evidence>
<dbReference type="AlphaFoldDB" id="A0A9D2MC87"/>
<feature type="chain" id="PRO_5038525705" evidence="2">
    <location>
        <begin position="26"/>
        <end position="486"/>
    </location>
</feature>